<dbReference type="AlphaFoldDB" id="A0A6P8BXQ6"/>
<proteinExistence type="inferred from homology"/>
<dbReference type="GO" id="GO:0080044">
    <property type="term" value="F:quercetin 7-O-glucosyltransferase activity"/>
    <property type="evidence" value="ECO:0007669"/>
    <property type="project" value="TreeGrafter"/>
</dbReference>
<evidence type="ECO:0000256" key="4">
    <source>
        <dbReference type="RuleBase" id="RU003718"/>
    </source>
</evidence>
<dbReference type="GeneID" id="116189605"/>
<dbReference type="PANTHER" id="PTHR11926:SF1516">
    <property type="entry name" value="GLYCOSYLTRANSFERASE"/>
    <property type="match status" value="1"/>
</dbReference>
<keyword evidence="6" id="KW-1185">Reference proteome</keyword>
<dbReference type="PANTHER" id="PTHR11926">
    <property type="entry name" value="GLUCOSYL/GLUCURONOSYL TRANSFERASES"/>
    <property type="match status" value="1"/>
</dbReference>
<keyword evidence="3 4" id="KW-0808">Transferase</keyword>
<dbReference type="InterPro" id="IPR002213">
    <property type="entry name" value="UDP_glucos_trans"/>
</dbReference>
<reference evidence="7" key="2">
    <citation type="submission" date="2025-08" db="UniProtKB">
        <authorList>
            <consortium name="RefSeq"/>
        </authorList>
    </citation>
    <scope>IDENTIFICATION</scope>
    <source>
        <tissue evidence="7">Leaf</tissue>
    </source>
</reference>
<name>A0A6P8BXQ6_PUNGR</name>
<sequence length="482" mass="53541">MVPDDTFSMKPHAICLPFPAQSHIGAMLNLAKLLHHRGLCITFVNTEFNHRRLLEAGGPSFLDDLPVGFQFVAIPDGLPPSQANATQNLASLCESAWHLMGAPICTLIGDLNGREDSVSGFPPVSCIVADATMTLSADIASEKYGIPLVNLYTISACAMLAFRYLPKLKEKGLMPPNVCLDTKIDWIPGMMNMRIRDMPTMDGTMDPDDIILNFSAAIQARFDKGIATIIHTVEPLEVDVLNALSSMAAIPVYAVGPFQLLIDRNLENENRLKHIGSNLWKEDTDCLQWLDSQKPESVLYINFGSIAFLTSQQLIEFAMGIANSSHPFLWIIRPDLVKGDAAILPLEFNETTKGRAFISEWCPQEEVLNHPSVGGFLTHCGWNSTLETLTAGVPMLCWPFMGDQRTICKYTCSDWEVGLEIGSDVKRDEVERVVKELMEREKGKQMKRRAMEWKQIVFEATSEHGSSSINLDKIVSKIISNK</sequence>
<keyword evidence="2 4" id="KW-0328">Glycosyltransferase</keyword>
<comment type="similarity">
    <text evidence="1 4">Belongs to the UDP-glycosyltransferase family.</text>
</comment>
<evidence type="ECO:0000256" key="1">
    <source>
        <dbReference type="ARBA" id="ARBA00009995"/>
    </source>
</evidence>
<evidence type="ECO:0000256" key="5">
    <source>
        <dbReference type="RuleBase" id="RU362057"/>
    </source>
</evidence>
<evidence type="ECO:0000313" key="6">
    <source>
        <dbReference type="Proteomes" id="UP000515151"/>
    </source>
</evidence>
<dbReference type="PROSITE" id="PS00375">
    <property type="entry name" value="UDPGT"/>
    <property type="match status" value="1"/>
</dbReference>
<dbReference type="OrthoDB" id="5835829at2759"/>
<evidence type="ECO:0000256" key="3">
    <source>
        <dbReference type="ARBA" id="ARBA00022679"/>
    </source>
</evidence>
<reference evidence="6" key="1">
    <citation type="journal article" date="2020" name="Plant Biotechnol. J.">
        <title>The pomegranate (Punica granatum L.) draft genome dissects genetic divergence between soft- and hard-seeded cultivars.</title>
        <authorList>
            <person name="Luo X."/>
            <person name="Li H."/>
            <person name="Wu Z."/>
            <person name="Yao W."/>
            <person name="Zhao P."/>
            <person name="Cao D."/>
            <person name="Yu H."/>
            <person name="Li K."/>
            <person name="Poudel K."/>
            <person name="Zhao D."/>
            <person name="Zhang F."/>
            <person name="Xia X."/>
            <person name="Chen L."/>
            <person name="Wang Q."/>
            <person name="Jing D."/>
            <person name="Cao S."/>
        </authorList>
    </citation>
    <scope>NUCLEOTIDE SEQUENCE [LARGE SCALE GENOMIC DNA]</scope>
    <source>
        <strain evidence="6">cv. Tunisia</strain>
    </source>
</reference>
<dbReference type="EC" id="2.4.1.-" evidence="5"/>
<dbReference type="Gene3D" id="3.40.50.2000">
    <property type="entry name" value="Glycogen Phosphorylase B"/>
    <property type="match status" value="2"/>
</dbReference>
<evidence type="ECO:0000313" key="7">
    <source>
        <dbReference type="RefSeq" id="XP_031375185.1"/>
    </source>
</evidence>
<dbReference type="SUPFAM" id="SSF53756">
    <property type="entry name" value="UDP-Glycosyltransferase/glycogen phosphorylase"/>
    <property type="match status" value="1"/>
</dbReference>
<evidence type="ECO:0000256" key="2">
    <source>
        <dbReference type="ARBA" id="ARBA00022676"/>
    </source>
</evidence>
<dbReference type="Proteomes" id="UP000515151">
    <property type="component" value="Chromosome 8"/>
</dbReference>
<dbReference type="GO" id="GO:0080043">
    <property type="term" value="F:quercetin 3-O-glucosyltransferase activity"/>
    <property type="evidence" value="ECO:0007669"/>
    <property type="project" value="TreeGrafter"/>
</dbReference>
<accession>A0A6P8BXQ6</accession>
<dbReference type="InterPro" id="IPR035595">
    <property type="entry name" value="UDP_glycos_trans_CS"/>
</dbReference>
<protein>
    <recommendedName>
        <fullName evidence="5">Glycosyltransferase</fullName>
        <ecNumber evidence="5">2.4.1.-</ecNumber>
    </recommendedName>
</protein>
<dbReference type="Pfam" id="PF00201">
    <property type="entry name" value="UDPGT"/>
    <property type="match status" value="1"/>
</dbReference>
<dbReference type="FunFam" id="3.40.50.2000:FF:000027">
    <property type="entry name" value="Glycosyltransferase"/>
    <property type="match status" value="1"/>
</dbReference>
<organism evidence="6 7">
    <name type="scientific">Punica granatum</name>
    <name type="common">Pomegranate</name>
    <dbReference type="NCBI Taxonomy" id="22663"/>
    <lineage>
        <taxon>Eukaryota</taxon>
        <taxon>Viridiplantae</taxon>
        <taxon>Streptophyta</taxon>
        <taxon>Embryophyta</taxon>
        <taxon>Tracheophyta</taxon>
        <taxon>Spermatophyta</taxon>
        <taxon>Magnoliopsida</taxon>
        <taxon>eudicotyledons</taxon>
        <taxon>Gunneridae</taxon>
        <taxon>Pentapetalae</taxon>
        <taxon>rosids</taxon>
        <taxon>malvids</taxon>
        <taxon>Myrtales</taxon>
        <taxon>Lythraceae</taxon>
        <taxon>Punica</taxon>
    </lineage>
</organism>
<dbReference type="RefSeq" id="XP_031375185.1">
    <property type="nucleotide sequence ID" value="XM_031519325.1"/>
</dbReference>
<dbReference type="CDD" id="cd03784">
    <property type="entry name" value="GT1_Gtf-like"/>
    <property type="match status" value="1"/>
</dbReference>
<gene>
    <name evidence="7" type="primary">LOC116189605</name>
</gene>